<dbReference type="Proteomes" id="UP000447434">
    <property type="component" value="Chromosome 3"/>
</dbReference>
<evidence type="ECO:0000313" key="2">
    <source>
        <dbReference type="Proteomes" id="UP000447434"/>
    </source>
</evidence>
<reference evidence="2" key="1">
    <citation type="journal article" date="2020" name="Nat. Commun.">
        <title>Genome sequence of the cluster root forming white lupin.</title>
        <authorList>
            <person name="Hufnagel B."/>
            <person name="Marques A."/>
            <person name="Soriano A."/>
            <person name="Marques L."/>
            <person name="Divol F."/>
            <person name="Doumas P."/>
            <person name="Sallet E."/>
            <person name="Mancinotti D."/>
            <person name="Carrere S."/>
            <person name="Marande W."/>
            <person name="Arribat S."/>
            <person name="Keller J."/>
            <person name="Huneau C."/>
            <person name="Blein T."/>
            <person name="Aime D."/>
            <person name="Laguerre M."/>
            <person name="Taylor J."/>
            <person name="Schubert V."/>
            <person name="Nelson M."/>
            <person name="Geu-Flores F."/>
            <person name="Crespi M."/>
            <person name="Gallardo-Guerrero K."/>
            <person name="Delaux P.-M."/>
            <person name="Salse J."/>
            <person name="Berges H."/>
            <person name="Guyot R."/>
            <person name="Gouzy J."/>
            <person name="Peret B."/>
        </authorList>
    </citation>
    <scope>NUCLEOTIDE SEQUENCE [LARGE SCALE GENOMIC DNA]</scope>
    <source>
        <strain evidence="2">cv. Amiga</strain>
    </source>
</reference>
<sequence length="50" mass="5796">MVLIRGAPWSTICLLLLIFRNRTKPNFLPYLFTLEGKYFTSPYHHGPQGS</sequence>
<dbReference type="EMBL" id="WOCE01000003">
    <property type="protein sequence ID" value="KAE9618194.1"/>
    <property type="molecule type" value="Genomic_DNA"/>
</dbReference>
<comment type="caution">
    <text evidence="1">The sequence shown here is derived from an EMBL/GenBank/DDBJ whole genome shotgun (WGS) entry which is preliminary data.</text>
</comment>
<accession>A0A6A4QYW5</accession>
<organism evidence="1 2">
    <name type="scientific">Lupinus albus</name>
    <name type="common">White lupine</name>
    <name type="synonym">Lupinus termis</name>
    <dbReference type="NCBI Taxonomy" id="3870"/>
    <lineage>
        <taxon>Eukaryota</taxon>
        <taxon>Viridiplantae</taxon>
        <taxon>Streptophyta</taxon>
        <taxon>Embryophyta</taxon>
        <taxon>Tracheophyta</taxon>
        <taxon>Spermatophyta</taxon>
        <taxon>Magnoliopsida</taxon>
        <taxon>eudicotyledons</taxon>
        <taxon>Gunneridae</taxon>
        <taxon>Pentapetalae</taxon>
        <taxon>rosids</taxon>
        <taxon>fabids</taxon>
        <taxon>Fabales</taxon>
        <taxon>Fabaceae</taxon>
        <taxon>Papilionoideae</taxon>
        <taxon>50 kb inversion clade</taxon>
        <taxon>genistoids sensu lato</taxon>
        <taxon>core genistoids</taxon>
        <taxon>Genisteae</taxon>
        <taxon>Lupinus</taxon>
    </lineage>
</organism>
<gene>
    <name evidence="1" type="ORF">Lalb_Chr03g0043561</name>
</gene>
<protein>
    <submittedName>
        <fullName evidence="1">Uncharacterized protein</fullName>
    </submittedName>
</protein>
<name>A0A6A4QYW5_LUPAL</name>
<dbReference type="AlphaFoldDB" id="A0A6A4QYW5"/>
<evidence type="ECO:0000313" key="1">
    <source>
        <dbReference type="EMBL" id="KAE9618194.1"/>
    </source>
</evidence>
<proteinExistence type="predicted"/>
<keyword evidence="2" id="KW-1185">Reference proteome</keyword>